<dbReference type="GO" id="GO:0004497">
    <property type="term" value="F:monooxygenase activity"/>
    <property type="evidence" value="ECO:0007669"/>
    <property type="project" value="UniProtKB-KW"/>
</dbReference>
<dbReference type="PANTHER" id="PTHR13789">
    <property type="entry name" value="MONOOXYGENASE"/>
    <property type="match status" value="1"/>
</dbReference>
<dbReference type="RefSeq" id="XP_067484707.1">
    <property type="nucleotide sequence ID" value="XM_067622138.1"/>
</dbReference>
<dbReference type="OMA" id="HSMTSFF"/>
<evidence type="ECO:0000256" key="5">
    <source>
        <dbReference type="ARBA" id="ARBA00023033"/>
    </source>
</evidence>
<dbReference type="InterPro" id="IPR002938">
    <property type="entry name" value="FAD-bd"/>
</dbReference>
<evidence type="ECO:0000256" key="1">
    <source>
        <dbReference type="ARBA" id="ARBA00007992"/>
    </source>
</evidence>
<dbReference type="InterPro" id="IPR036188">
    <property type="entry name" value="FAD/NAD-bd_sf"/>
</dbReference>
<proteinExistence type="inferred from homology"/>
<organism evidence="7 8">
    <name type="scientific">Aspergillus brasiliensis (strain CBS 101740 / IMI 381727 / IBT 21946)</name>
    <dbReference type="NCBI Taxonomy" id="767769"/>
    <lineage>
        <taxon>Eukaryota</taxon>
        <taxon>Fungi</taxon>
        <taxon>Dikarya</taxon>
        <taxon>Ascomycota</taxon>
        <taxon>Pezizomycotina</taxon>
        <taxon>Eurotiomycetes</taxon>
        <taxon>Eurotiomycetidae</taxon>
        <taxon>Eurotiales</taxon>
        <taxon>Aspergillaceae</taxon>
        <taxon>Aspergillus</taxon>
        <taxon>Aspergillus subgen. Circumdati</taxon>
    </lineage>
</organism>
<evidence type="ECO:0000256" key="3">
    <source>
        <dbReference type="ARBA" id="ARBA00022827"/>
    </source>
</evidence>
<dbReference type="SUPFAM" id="SSF51905">
    <property type="entry name" value="FAD/NAD(P)-binding domain"/>
    <property type="match status" value="1"/>
</dbReference>
<evidence type="ECO:0000256" key="4">
    <source>
        <dbReference type="ARBA" id="ARBA00023002"/>
    </source>
</evidence>
<keyword evidence="4" id="KW-0560">Oxidoreductase</keyword>
<dbReference type="GeneID" id="93574626"/>
<dbReference type="AlphaFoldDB" id="A0A1L9V0M3"/>
<dbReference type="Gene3D" id="3.50.50.60">
    <property type="entry name" value="FAD/NAD(P)-binding domain"/>
    <property type="match status" value="1"/>
</dbReference>
<accession>A0A1L9V0M3</accession>
<dbReference type="Proteomes" id="UP000184499">
    <property type="component" value="Unassembled WGS sequence"/>
</dbReference>
<dbReference type="PRINTS" id="PR00420">
    <property type="entry name" value="RNGMNOXGNASE"/>
</dbReference>
<keyword evidence="3" id="KW-0274">FAD</keyword>
<keyword evidence="5" id="KW-0503">Monooxygenase</keyword>
<dbReference type="STRING" id="767769.A0A1L9V0M3"/>
<dbReference type="VEuPathDB" id="FungiDB:ASPBRDRAFT_25128"/>
<protein>
    <recommendedName>
        <fullName evidence="6">FAD-binding domain-containing protein</fullName>
    </recommendedName>
</protein>
<evidence type="ECO:0000313" key="7">
    <source>
        <dbReference type="EMBL" id="OJJ77460.1"/>
    </source>
</evidence>
<evidence type="ECO:0000256" key="2">
    <source>
        <dbReference type="ARBA" id="ARBA00022630"/>
    </source>
</evidence>
<dbReference type="PANTHER" id="PTHR13789:SF309">
    <property type="entry name" value="PUTATIVE (AFU_ORTHOLOGUE AFUA_6G14510)-RELATED"/>
    <property type="match status" value="1"/>
</dbReference>
<dbReference type="Pfam" id="PF01494">
    <property type="entry name" value="FAD_binding_3"/>
    <property type="match status" value="1"/>
</dbReference>
<comment type="similarity">
    <text evidence="1">Belongs to the paxM FAD-dependent monooxygenase family.</text>
</comment>
<dbReference type="InterPro" id="IPR050493">
    <property type="entry name" value="FAD-dep_Monooxygenase_BioMet"/>
</dbReference>
<keyword evidence="2" id="KW-0285">Flavoprotein</keyword>
<dbReference type="EMBL" id="KV878679">
    <property type="protein sequence ID" value="OJJ77460.1"/>
    <property type="molecule type" value="Genomic_DNA"/>
</dbReference>
<evidence type="ECO:0000313" key="8">
    <source>
        <dbReference type="Proteomes" id="UP000184499"/>
    </source>
</evidence>
<reference evidence="8" key="1">
    <citation type="journal article" date="2017" name="Genome Biol.">
        <title>Comparative genomics reveals high biological diversity and specific adaptations in the industrially and medically important fungal genus Aspergillus.</title>
        <authorList>
            <person name="de Vries R.P."/>
            <person name="Riley R."/>
            <person name="Wiebenga A."/>
            <person name="Aguilar-Osorio G."/>
            <person name="Amillis S."/>
            <person name="Uchima C.A."/>
            <person name="Anderluh G."/>
            <person name="Asadollahi M."/>
            <person name="Askin M."/>
            <person name="Barry K."/>
            <person name="Battaglia E."/>
            <person name="Bayram O."/>
            <person name="Benocci T."/>
            <person name="Braus-Stromeyer S.A."/>
            <person name="Caldana C."/>
            <person name="Canovas D."/>
            <person name="Cerqueira G.C."/>
            <person name="Chen F."/>
            <person name="Chen W."/>
            <person name="Choi C."/>
            <person name="Clum A."/>
            <person name="Dos Santos R.A."/>
            <person name="Damasio A.R."/>
            <person name="Diallinas G."/>
            <person name="Emri T."/>
            <person name="Fekete E."/>
            <person name="Flipphi M."/>
            <person name="Freyberg S."/>
            <person name="Gallo A."/>
            <person name="Gournas C."/>
            <person name="Habgood R."/>
            <person name="Hainaut M."/>
            <person name="Harispe M.L."/>
            <person name="Henrissat B."/>
            <person name="Hilden K.S."/>
            <person name="Hope R."/>
            <person name="Hossain A."/>
            <person name="Karabika E."/>
            <person name="Karaffa L."/>
            <person name="Karanyi Z."/>
            <person name="Krasevec N."/>
            <person name="Kuo A."/>
            <person name="Kusch H."/>
            <person name="LaButti K."/>
            <person name="Lagendijk E.L."/>
            <person name="Lapidus A."/>
            <person name="Levasseur A."/>
            <person name="Lindquist E."/>
            <person name="Lipzen A."/>
            <person name="Logrieco A.F."/>
            <person name="MacCabe A."/>
            <person name="Maekelae M.R."/>
            <person name="Malavazi I."/>
            <person name="Melin P."/>
            <person name="Meyer V."/>
            <person name="Mielnichuk N."/>
            <person name="Miskei M."/>
            <person name="Molnar A.P."/>
            <person name="Mule G."/>
            <person name="Ngan C.Y."/>
            <person name="Orejas M."/>
            <person name="Orosz E."/>
            <person name="Ouedraogo J.P."/>
            <person name="Overkamp K.M."/>
            <person name="Park H.-S."/>
            <person name="Perrone G."/>
            <person name="Piumi F."/>
            <person name="Punt P.J."/>
            <person name="Ram A.F."/>
            <person name="Ramon A."/>
            <person name="Rauscher S."/>
            <person name="Record E."/>
            <person name="Riano-Pachon D.M."/>
            <person name="Robert V."/>
            <person name="Roehrig J."/>
            <person name="Ruller R."/>
            <person name="Salamov A."/>
            <person name="Salih N.S."/>
            <person name="Samson R.A."/>
            <person name="Sandor E."/>
            <person name="Sanguinetti M."/>
            <person name="Schuetze T."/>
            <person name="Sepcic K."/>
            <person name="Shelest E."/>
            <person name="Sherlock G."/>
            <person name="Sophianopoulou V."/>
            <person name="Squina F.M."/>
            <person name="Sun H."/>
            <person name="Susca A."/>
            <person name="Todd R.B."/>
            <person name="Tsang A."/>
            <person name="Unkles S.E."/>
            <person name="van de Wiele N."/>
            <person name="van Rossen-Uffink D."/>
            <person name="Oliveira J.V."/>
            <person name="Vesth T.C."/>
            <person name="Visser J."/>
            <person name="Yu J.-H."/>
            <person name="Zhou M."/>
            <person name="Andersen M.R."/>
            <person name="Archer D.B."/>
            <person name="Baker S.E."/>
            <person name="Benoit I."/>
            <person name="Brakhage A.A."/>
            <person name="Braus G.H."/>
            <person name="Fischer R."/>
            <person name="Frisvad J.C."/>
            <person name="Goldman G.H."/>
            <person name="Houbraken J."/>
            <person name="Oakley B."/>
            <person name="Pocsi I."/>
            <person name="Scazzocchio C."/>
            <person name="Seiboth B."/>
            <person name="vanKuyk P.A."/>
            <person name="Wortman J."/>
            <person name="Dyer P.S."/>
            <person name="Grigoriev I.V."/>
        </authorList>
    </citation>
    <scope>NUCLEOTIDE SEQUENCE [LARGE SCALE GENOMIC DNA]</scope>
    <source>
        <strain evidence="8">CBS 101740 / IMI 381727 / IBT 21946</strain>
    </source>
</reference>
<gene>
    <name evidence="7" type="ORF">ASPBRDRAFT_25128</name>
</gene>
<evidence type="ECO:0000259" key="6">
    <source>
        <dbReference type="Pfam" id="PF01494"/>
    </source>
</evidence>
<name>A0A1L9V0M3_ASPBC</name>
<keyword evidence="8" id="KW-1185">Reference proteome</keyword>
<sequence>MSTQVLIVGGGIGGLTLATMCRRIGVSCQVLERSAVLEPVGAGISLAPNALRALDQIGLYDYVRQEGQPVRKIRVYRNQTQWSEIDFQWLERTFGYPVYSIERHGFHRRLYDAAGGSETVILGAEVAKVIPPQEKADGVSVVLKDGRRYTGNVLVGADGVRSVVRRALMATIDSPPEQSGGVGEDEDAADVIQFTGRVHLSGYTHPLDHLGPADEGIAHWMLYDRSILTTWPCKDHRQWFVGAVPSKLKDPNRSVWKHADHNTINQVYGSEYHPFAPDFRFRDVVKHAERVVASDVFHQTTFPPMAAGRIALLGDASHAMTSFFGQGACQAIEDATELASALGMIDAKPTDAETILQGYRQSRERRGRDLVGFSDRFALLHTGRLLGSWGPFVRQMVYTWMPLWGWKWALQWLYGHQPTVVEQRNEAVKKTA</sequence>
<feature type="domain" description="FAD-binding" evidence="6">
    <location>
        <begin position="3"/>
        <end position="373"/>
    </location>
</feature>
<dbReference type="OrthoDB" id="16820at2759"/>
<dbReference type="GO" id="GO:0071949">
    <property type="term" value="F:FAD binding"/>
    <property type="evidence" value="ECO:0007669"/>
    <property type="project" value="InterPro"/>
</dbReference>